<accession>A0A0W0YAA6</accession>
<evidence type="ECO:0000259" key="2">
    <source>
        <dbReference type="PROSITE" id="PS51352"/>
    </source>
</evidence>
<organism evidence="3 4">
    <name type="scientific">Legionella santicrucis</name>
    <dbReference type="NCBI Taxonomy" id="45074"/>
    <lineage>
        <taxon>Bacteria</taxon>
        <taxon>Pseudomonadati</taxon>
        <taxon>Pseudomonadota</taxon>
        <taxon>Gammaproteobacteria</taxon>
        <taxon>Legionellales</taxon>
        <taxon>Legionellaceae</taxon>
        <taxon>Legionella</taxon>
    </lineage>
</organism>
<dbReference type="EMBL" id="LNYU01000091">
    <property type="protein sequence ID" value="KTD53550.1"/>
    <property type="molecule type" value="Genomic_DNA"/>
</dbReference>
<dbReference type="SUPFAM" id="SSF52833">
    <property type="entry name" value="Thioredoxin-like"/>
    <property type="match status" value="1"/>
</dbReference>
<keyword evidence="1" id="KW-0732">Signal</keyword>
<dbReference type="InterPro" id="IPR013766">
    <property type="entry name" value="Thioredoxin_domain"/>
</dbReference>
<protein>
    <submittedName>
        <fullName evidence="3">Thiol-disulfide oxidoreductase</fullName>
    </submittedName>
</protein>
<dbReference type="InterPro" id="IPR036249">
    <property type="entry name" value="Thioredoxin-like_sf"/>
</dbReference>
<dbReference type="InterPro" id="IPR050553">
    <property type="entry name" value="Thioredoxin_ResA/DsbE_sf"/>
</dbReference>
<dbReference type="PANTHER" id="PTHR42852">
    <property type="entry name" value="THIOL:DISULFIDE INTERCHANGE PROTEIN DSBE"/>
    <property type="match status" value="1"/>
</dbReference>
<evidence type="ECO:0000313" key="4">
    <source>
        <dbReference type="Proteomes" id="UP000054703"/>
    </source>
</evidence>
<dbReference type="GO" id="GO:0016209">
    <property type="term" value="F:antioxidant activity"/>
    <property type="evidence" value="ECO:0007669"/>
    <property type="project" value="InterPro"/>
</dbReference>
<dbReference type="STRING" id="45074.Lsan_3960"/>
<evidence type="ECO:0000313" key="3">
    <source>
        <dbReference type="EMBL" id="KTD53550.1"/>
    </source>
</evidence>
<comment type="caution">
    <text evidence="3">The sequence shown here is derived from an EMBL/GenBank/DDBJ whole genome shotgun (WGS) entry which is preliminary data.</text>
</comment>
<name>A0A0W0YAA6_9GAMM</name>
<dbReference type="CDD" id="cd02966">
    <property type="entry name" value="TlpA_like_family"/>
    <property type="match status" value="1"/>
</dbReference>
<dbReference type="PROSITE" id="PS51352">
    <property type="entry name" value="THIOREDOXIN_2"/>
    <property type="match status" value="1"/>
</dbReference>
<dbReference type="RefSeq" id="WP_058515836.1">
    <property type="nucleotide sequence ID" value="NZ_CAAAIH010000006.1"/>
</dbReference>
<feature type="chain" id="PRO_5006917446" evidence="1">
    <location>
        <begin position="24"/>
        <end position="155"/>
    </location>
</feature>
<feature type="domain" description="Thioredoxin" evidence="2">
    <location>
        <begin position="16"/>
        <end position="155"/>
    </location>
</feature>
<dbReference type="Proteomes" id="UP000054703">
    <property type="component" value="Unassembled WGS sequence"/>
</dbReference>
<dbReference type="AlphaFoldDB" id="A0A0W0YAA6"/>
<dbReference type="OrthoDB" id="9796554at2"/>
<dbReference type="PANTHER" id="PTHR42852:SF13">
    <property type="entry name" value="PROTEIN DIPZ"/>
    <property type="match status" value="1"/>
</dbReference>
<evidence type="ECO:0000256" key="1">
    <source>
        <dbReference type="SAM" id="SignalP"/>
    </source>
</evidence>
<dbReference type="InterPro" id="IPR000866">
    <property type="entry name" value="AhpC/TSA"/>
</dbReference>
<dbReference type="Gene3D" id="3.40.30.10">
    <property type="entry name" value="Glutaredoxin"/>
    <property type="match status" value="1"/>
</dbReference>
<feature type="signal peptide" evidence="1">
    <location>
        <begin position="1"/>
        <end position="23"/>
    </location>
</feature>
<reference evidence="3 4" key="1">
    <citation type="submission" date="2015-11" db="EMBL/GenBank/DDBJ databases">
        <title>Genomic analysis of 38 Legionella species identifies large and diverse effector repertoires.</title>
        <authorList>
            <person name="Burstein D."/>
            <person name="Amaro F."/>
            <person name="Zusman T."/>
            <person name="Lifshitz Z."/>
            <person name="Cohen O."/>
            <person name="Gilbert J.A."/>
            <person name="Pupko T."/>
            <person name="Shuman H.A."/>
            <person name="Segal G."/>
        </authorList>
    </citation>
    <scope>NUCLEOTIDE SEQUENCE [LARGE SCALE GENOMIC DNA]</scope>
    <source>
        <strain evidence="3 4">SC-63-C7</strain>
    </source>
</reference>
<gene>
    <name evidence="3" type="ORF">Lsan_3960</name>
</gene>
<dbReference type="PATRIC" id="fig|45074.5.peg.4251"/>
<sequence>MNSKIKSFFAVLILMAISSISQADVQLKDIQGNTISFSSLKGKWILINYWASWCKTCIDEIPELNRFYQKHENDSVALFAVNYDELPLHKQKRLIKKFNILYPSLASNPAFALGLGDIMGVPVTFIINPQGKLVNTLYGGQDISSLDSAIMNLKS</sequence>
<dbReference type="GO" id="GO:0016491">
    <property type="term" value="F:oxidoreductase activity"/>
    <property type="evidence" value="ECO:0007669"/>
    <property type="project" value="InterPro"/>
</dbReference>
<keyword evidence="4" id="KW-1185">Reference proteome</keyword>
<dbReference type="Pfam" id="PF00578">
    <property type="entry name" value="AhpC-TSA"/>
    <property type="match status" value="1"/>
</dbReference>
<proteinExistence type="predicted"/>